<dbReference type="EMBL" id="JASBWV010000012">
    <property type="protein sequence ID" value="KAJ9123481.1"/>
    <property type="molecule type" value="Genomic_DNA"/>
</dbReference>
<comment type="caution">
    <text evidence="1">The sequence shown here is derived from an EMBL/GenBank/DDBJ whole genome shotgun (WGS) entry which is preliminary data.</text>
</comment>
<organism evidence="1 2">
    <name type="scientific">Naganishia onofrii</name>
    <dbReference type="NCBI Taxonomy" id="1851511"/>
    <lineage>
        <taxon>Eukaryota</taxon>
        <taxon>Fungi</taxon>
        <taxon>Dikarya</taxon>
        <taxon>Basidiomycota</taxon>
        <taxon>Agaricomycotina</taxon>
        <taxon>Tremellomycetes</taxon>
        <taxon>Filobasidiales</taxon>
        <taxon>Filobasidiaceae</taxon>
        <taxon>Naganishia</taxon>
    </lineage>
</organism>
<accession>A0ACC2XJA7</accession>
<dbReference type="Proteomes" id="UP001234202">
    <property type="component" value="Unassembled WGS sequence"/>
</dbReference>
<evidence type="ECO:0000313" key="2">
    <source>
        <dbReference type="Proteomes" id="UP001234202"/>
    </source>
</evidence>
<evidence type="ECO:0000313" key="1">
    <source>
        <dbReference type="EMBL" id="KAJ9123481.1"/>
    </source>
</evidence>
<protein>
    <submittedName>
        <fullName evidence="1">Uncharacterized protein</fullName>
    </submittedName>
</protein>
<name>A0ACC2XJA7_9TREE</name>
<keyword evidence="2" id="KW-1185">Reference proteome</keyword>
<proteinExistence type="predicted"/>
<sequence>MYSPPAPTNPYLSYTYPSSSASASLVTHSHTKPPSYKSNGFYKYLAPYVASTSYSTTCNVPGHPTSSTPGNAYAYVNGSAAINAAQGALGSYAATSAAGAGGAGVRPPGQQAYGQPQQGYPQPGQPQAYGQPGQPQAYGQPQQQQAYGQPPQQAYGQPALGQPYGQPAPHQQQQQQPYGQPPQQSAYGQPQPSGYPGQPMQYPGAAGGMGAAGAGMTTDVRYLVGVLQHTVQDQRLQAFYPPQALEQIASRVAQTGALDRIIQEWRLPKEVALDLVKIALFDVVILCDDSGSMAFEQNGERIEDLKLILSRVAFACSLFDQDGINIRFLNSQYDGNNISSEAQAMQLVSSVKFSGLTPLGTSLDQKVLQPMLLQPARANALRKPLLVICITDGAPAGEPVDKVFDVISRAHDELARTRYGPDAVSFQFAQVGDDLKAEAFLASLDAHPKVGPLIDSTGNYEMESAQFQRMSGQSMDPTLWLCKMLLGPIDS</sequence>
<reference evidence="1" key="1">
    <citation type="submission" date="2023-04" db="EMBL/GenBank/DDBJ databases">
        <title>Draft Genome sequencing of Naganishia species isolated from polar environments using Oxford Nanopore Technology.</title>
        <authorList>
            <person name="Leo P."/>
            <person name="Venkateswaran K."/>
        </authorList>
    </citation>
    <scope>NUCLEOTIDE SEQUENCE</scope>
    <source>
        <strain evidence="1">DBVPG 5303</strain>
    </source>
</reference>
<gene>
    <name evidence="1" type="ORF">QFC24_003695</name>
</gene>